<keyword evidence="1" id="KW-0812">Transmembrane</keyword>
<evidence type="ECO:0000256" key="1">
    <source>
        <dbReference type="SAM" id="Phobius"/>
    </source>
</evidence>
<keyword evidence="3" id="KW-1185">Reference proteome</keyword>
<organism evidence="2 3">
    <name type="scientific">Nannochloropsis gaditana</name>
    <dbReference type="NCBI Taxonomy" id="72520"/>
    <lineage>
        <taxon>Eukaryota</taxon>
        <taxon>Sar</taxon>
        <taxon>Stramenopiles</taxon>
        <taxon>Ochrophyta</taxon>
        <taxon>Eustigmatophyceae</taxon>
        <taxon>Eustigmatales</taxon>
        <taxon>Monodopsidaceae</taxon>
        <taxon>Nannochloropsis</taxon>
    </lineage>
</organism>
<proteinExistence type="predicted"/>
<feature type="transmembrane region" description="Helical" evidence="1">
    <location>
        <begin position="112"/>
        <end position="133"/>
    </location>
</feature>
<gene>
    <name evidence="2" type="ORF">Naga_100252g6</name>
</gene>
<dbReference type="EMBL" id="AZIL01003176">
    <property type="protein sequence ID" value="EWM20352.1"/>
    <property type="molecule type" value="Genomic_DNA"/>
</dbReference>
<name>W7T0T1_9STRA</name>
<reference evidence="2 3" key="1">
    <citation type="journal article" date="2014" name="Mol. Plant">
        <title>Chromosome Scale Genome Assembly and Transcriptome Profiling of Nannochloropsis gaditana in Nitrogen Depletion.</title>
        <authorList>
            <person name="Corteggiani Carpinelli E."/>
            <person name="Telatin A."/>
            <person name="Vitulo N."/>
            <person name="Forcato C."/>
            <person name="D'Angelo M."/>
            <person name="Schiavon R."/>
            <person name="Vezzi A."/>
            <person name="Giacometti G.M."/>
            <person name="Morosinotto T."/>
            <person name="Valle G."/>
        </authorList>
    </citation>
    <scope>NUCLEOTIDE SEQUENCE [LARGE SCALE GENOMIC DNA]</scope>
    <source>
        <strain evidence="2 3">B-31</strain>
    </source>
</reference>
<dbReference type="AlphaFoldDB" id="W7T0T1"/>
<keyword evidence="1" id="KW-1133">Transmembrane helix</keyword>
<comment type="caution">
    <text evidence="2">The sequence shown here is derived from an EMBL/GenBank/DDBJ whole genome shotgun (WGS) entry which is preliminary data.</text>
</comment>
<keyword evidence="1" id="KW-0472">Membrane</keyword>
<evidence type="ECO:0000313" key="3">
    <source>
        <dbReference type="Proteomes" id="UP000019335"/>
    </source>
</evidence>
<sequence>MDPTDSRRPVSLVVVDQSLVILVRDSWVNRLVYILRETSTCTEERIRVNDPVVLPVYLSPISRVPFRYLNTRFAAIQSSVLAACKCFPNDCTANAISGRVTSAAYNKLSTSFMYSLSGLISLSFVFFSVPSIGVNTGLQSAIPNLLSTISI</sequence>
<protein>
    <submittedName>
        <fullName evidence="2">Uncharacterized protein</fullName>
    </submittedName>
</protein>
<evidence type="ECO:0000313" key="2">
    <source>
        <dbReference type="EMBL" id="EWM20352.1"/>
    </source>
</evidence>
<dbReference type="Proteomes" id="UP000019335">
    <property type="component" value="Unassembled WGS sequence"/>
</dbReference>
<accession>W7T0T1</accession>